<reference evidence="1 2" key="1">
    <citation type="submission" date="2019-05" db="EMBL/GenBank/DDBJ databases">
        <title>Emergence of the Ug99 lineage of the wheat stem rust pathogen through somatic hybridization.</title>
        <authorList>
            <person name="Li F."/>
            <person name="Upadhyaya N.M."/>
            <person name="Sperschneider J."/>
            <person name="Matny O."/>
            <person name="Nguyen-Phuc H."/>
            <person name="Mago R."/>
            <person name="Raley C."/>
            <person name="Miller M.E."/>
            <person name="Silverstein K.A.T."/>
            <person name="Henningsen E."/>
            <person name="Hirsch C.D."/>
            <person name="Visser B."/>
            <person name="Pretorius Z.A."/>
            <person name="Steffenson B.J."/>
            <person name="Schwessinger B."/>
            <person name="Dodds P.N."/>
            <person name="Figueroa M."/>
        </authorList>
    </citation>
    <scope>NUCLEOTIDE SEQUENCE [LARGE SCALE GENOMIC DNA]</scope>
    <source>
        <strain evidence="1">21-0</strain>
    </source>
</reference>
<organism evidence="1 2">
    <name type="scientific">Puccinia graminis f. sp. tritici</name>
    <dbReference type="NCBI Taxonomy" id="56615"/>
    <lineage>
        <taxon>Eukaryota</taxon>
        <taxon>Fungi</taxon>
        <taxon>Dikarya</taxon>
        <taxon>Basidiomycota</taxon>
        <taxon>Pucciniomycotina</taxon>
        <taxon>Pucciniomycetes</taxon>
        <taxon>Pucciniales</taxon>
        <taxon>Pucciniaceae</taxon>
        <taxon>Puccinia</taxon>
    </lineage>
</organism>
<protein>
    <submittedName>
        <fullName evidence="1">Uncharacterized protein</fullName>
    </submittedName>
</protein>
<gene>
    <name evidence="1" type="ORF">PGT21_017824</name>
</gene>
<name>A0A5B0R0X2_PUCGR</name>
<accession>A0A5B0R0X2</accession>
<sequence>MGKAAESAKTSNCGKRVYIQRKGRPETVQFVKVLDGCSFNTTNPDPGCFDIALTINLFNLFNPTPEEQRDGLMYGGFTWDFDNLNNTHTQQAPV</sequence>
<dbReference type="EMBL" id="VSWC01000001">
    <property type="protein sequence ID" value="KAA1119201.1"/>
    <property type="molecule type" value="Genomic_DNA"/>
</dbReference>
<evidence type="ECO:0000313" key="2">
    <source>
        <dbReference type="Proteomes" id="UP000324748"/>
    </source>
</evidence>
<dbReference type="OrthoDB" id="2499360at2759"/>
<comment type="caution">
    <text evidence="1">The sequence shown here is derived from an EMBL/GenBank/DDBJ whole genome shotgun (WGS) entry which is preliminary data.</text>
</comment>
<proteinExistence type="predicted"/>
<evidence type="ECO:0000313" key="1">
    <source>
        <dbReference type="EMBL" id="KAA1119201.1"/>
    </source>
</evidence>
<dbReference type="AlphaFoldDB" id="A0A5B0R0X2"/>
<dbReference type="Proteomes" id="UP000324748">
    <property type="component" value="Unassembled WGS sequence"/>
</dbReference>
<keyword evidence="2" id="KW-1185">Reference proteome</keyword>